<feature type="signal peptide" evidence="1">
    <location>
        <begin position="1"/>
        <end position="18"/>
    </location>
</feature>
<proteinExistence type="predicted"/>
<dbReference type="Proteomes" id="UP000254266">
    <property type="component" value="Unassembled WGS sequence"/>
</dbReference>
<keyword evidence="1" id="KW-0732">Signal</keyword>
<feature type="chain" id="PRO_5016695140" description="DUF4124 domain-containing protein" evidence="1">
    <location>
        <begin position="19"/>
        <end position="407"/>
    </location>
</feature>
<dbReference type="AlphaFoldDB" id="A0A370DC79"/>
<name>A0A370DC79_9GAMM</name>
<evidence type="ECO:0000313" key="3">
    <source>
        <dbReference type="Proteomes" id="UP000254266"/>
    </source>
</evidence>
<organism evidence="2 3">
    <name type="scientific">endosymbiont of Galathealinum brachiosum</name>
    <dbReference type="NCBI Taxonomy" id="2200906"/>
    <lineage>
        <taxon>Bacteria</taxon>
        <taxon>Pseudomonadati</taxon>
        <taxon>Pseudomonadota</taxon>
        <taxon>Gammaproteobacteria</taxon>
        <taxon>sulfur-oxidizing symbionts</taxon>
    </lineage>
</organism>
<evidence type="ECO:0008006" key="4">
    <source>
        <dbReference type="Google" id="ProtNLM"/>
    </source>
</evidence>
<sequence length="407" mass="45165">MKLTPLLLMSLMPSLSYAEFYQCTNQQGFVIYQDVKCKESDALIDKSDVVKELNTSAPPVYKAGSLDVNLLKNSSFENELVDWKVPTGVNWVSNKGVNAGAALVFQATIPPEDKYIHETTVEQCVVLGQGEKFKLSAQFKAEKKLVGKYASSARFANRANIIWYESEDCSRGGQFGGYIEPTNTYGWQSLTGNDLKPAFQAKAAKITIVQNGRYSRGHKAFWDNISFVASEVFEQSNKSDKKPNAKYTLASNKNYIKNSSFKKDLSSWHAWRAKWVFKGNKSQGSAKVVLISKKAGLGVGVLDQCINIGGNTQFDFGASMKKDRGSTRSGGGRIRVSWNEKENCSGRSKIDNKSADVNDVYGWQNLQVNNLVAPQGAQSVHIELIQSVSGKGKFILYWDDVFFKAVR</sequence>
<accession>A0A370DC79</accession>
<dbReference type="Gene3D" id="2.60.120.260">
    <property type="entry name" value="Galactose-binding domain-like"/>
    <property type="match status" value="2"/>
</dbReference>
<gene>
    <name evidence="2" type="ORF">DIZ80_09485</name>
</gene>
<reference evidence="2 3" key="1">
    <citation type="journal article" date="2018" name="ISME J.">
        <title>Endosymbiont genomes yield clues of tubeworm success.</title>
        <authorList>
            <person name="Li Y."/>
            <person name="Liles M.R."/>
            <person name="Halanych K.M."/>
        </authorList>
    </citation>
    <scope>NUCLEOTIDE SEQUENCE [LARGE SCALE GENOMIC DNA]</scope>
    <source>
        <strain evidence="2">A1464</strain>
    </source>
</reference>
<dbReference type="EMBL" id="QFXC01000011">
    <property type="protein sequence ID" value="RDH82508.1"/>
    <property type="molecule type" value="Genomic_DNA"/>
</dbReference>
<comment type="caution">
    <text evidence="2">The sequence shown here is derived from an EMBL/GenBank/DDBJ whole genome shotgun (WGS) entry which is preliminary data.</text>
</comment>
<protein>
    <recommendedName>
        <fullName evidence="4">DUF4124 domain-containing protein</fullName>
    </recommendedName>
</protein>
<evidence type="ECO:0000313" key="2">
    <source>
        <dbReference type="EMBL" id="RDH82508.1"/>
    </source>
</evidence>
<evidence type="ECO:0000256" key="1">
    <source>
        <dbReference type="SAM" id="SignalP"/>
    </source>
</evidence>
<keyword evidence="3" id="KW-1185">Reference proteome</keyword>